<dbReference type="EMBL" id="UINC01178921">
    <property type="protein sequence ID" value="SVD87339.1"/>
    <property type="molecule type" value="Genomic_DNA"/>
</dbReference>
<dbReference type="InterPro" id="IPR028081">
    <property type="entry name" value="Leu-bd"/>
</dbReference>
<accession>A0A382YWN2</accession>
<dbReference type="SUPFAM" id="SSF53822">
    <property type="entry name" value="Periplasmic binding protein-like I"/>
    <property type="match status" value="1"/>
</dbReference>
<keyword evidence="1" id="KW-0732">Signal</keyword>
<feature type="non-terminal residue" evidence="3">
    <location>
        <position position="215"/>
    </location>
</feature>
<evidence type="ECO:0000256" key="1">
    <source>
        <dbReference type="ARBA" id="ARBA00022729"/>
    </source>
</evidence>
<gene>
    <name evidence="3" type="ORF">METZ01_LOCUS440193</name>
</gene>
<dbReference type="Pfam" id="PF13458">
    <property type="entry name" value="Peripla_BP_6"/>
    <property type="match status" value="1"/>
</dbReference>
<dbReference type="InterPro" id="IPR028082">
    <property type="entry name" value="Peripla_BP_I"/>
</dbReference>
<dbReference type="Gene3D" id="3.40.50.2300">
    <property type="match status" value="1"/>
</dbReference>
<dbReference type="AlphaFoldDB" id="A0A382YWN2"/>
<evidence type="ECO:0000313" key="3">
    <source>
        <dbReference type="EMBL" id="SVD87339.1"/>
    </source>
</evidence>
<evidence type="ECO:0000259" key="2">
    <source>
        <dbReference type="Pfam" id="PF13458"/>
    </source>
</evidence>
<feature type="domain" description="Leucine-binding protein" evidence="2">
    <location>
        <begin position="37"/>
        <end position="180"/>
    </location>
</feature>
<reference evidence="3" key="1">
    <citation type="submission" date="2018-05" db="EMBL/GenBank/DDBJ databases">
        <authorList>
            <person name="Lanie J.A."/>
            <person name="Ng W.-L."/>
            <person name="Kazmierczak K.M."/>
            <person name="Andrzejewski T.M."/>
            <person name="Davidsen T.M."/>
            <person name="Wayne K.J."/>
            <person name="Tettelin H."/>
            <person name="Glass J.I."/>
            <person name="Rusch D."/>
            <person name="Podicherti R."/>
            <person name="Tsui H.-C.T."/>
            <person name="Winkler M.E."/>
        </authorList>
    </citation>
    <scope>NUCLEOTIDE SEQUENCE</scope>
</reference>
<dbReference type="PANTHER" id="PTHR30483">
    <property type="entry name" value="LEUCINE-SPECIFIC-BINDING PROTEIN"/>
    <property type="match status" value="1"/>
</dbReference>
<dbReference type="PANTHER" id="PTHR30483:SF6">
    <property type="entry name" value="PERIPLASMIC BINDING PROTEIN OF ABC TRANSPORTER FOR NATURAL AMINO ACIDS"/>
    <property type="match status" value="1"/>
</dbReference>
<sequence>MKNLIIFSILTYLLFTINSSAVTQNSTGTSEENENILKIGILLPLSGKFQNTGESFLKAIQLALFDIGNKNIKIYPKDSKANALDAYLSAREFEELGIKIVVGPIFYESLERLNEIHNITFISLTNKTDNIPKNIIAFGINVDSQIDALKKYFNEIKISKTLLLSPNSEFVYQSESVTKKDILKFYRTYSYDTNPKKITAQIEKITNYRERKNDL</sequence>
<name>A0A382YWN2_9ZZZZ</name>
<dbReference type="InterPro" id="IPR051010">
    <property type="entry name" value="BCAA_transport"/>
</dbReference>
<organism evidence="3">
    <name type="scientific">marine metagenome</name>
    <dbReference type="NCBI Taxonomy" id="408172"/>
    <lineage>
        <taxon>unclassified sequences</taxon>
        <taxon>metagenomes</taxon>
        <taxon>ecological metagenomes</taxon>
    </lineage>
</organism>
<protein>
    <recommendedName>
        <fullName evidence="2">Leucine-binding protein domain-containing protein</fullName>
    </recommendedName>
</protein>
<proteinExistence type="predicted"/>